<accession>A0ACD3AGS9</accession>
<keyword evidence="2" id="KW-1185">Reference proteome</keyword>
<proteinExistence type="predicted"/>
<gene>
    <name evidence="1" type="ORF">BDN72DRAFT_221067</name>
</gene>
<protein>
    <submittedName>
        <fullName evidence="1">Uncharacterized protein</fullName>
    </submittedName>
</protein>
<name>A0ACD3AGS9_9AGAR</name>
<organism evidence="1 2">
    <name type="scientific">Pluteus cervinus</name>
    <dbReference type="NCBI Taxonomy" id="181527"/>
    <lineage>
        <taxon>Eukaryota</taxon>
        <taxon>Fungi</taxon>
        <taxon>Dikarya</taxon>
        <taxon>Basidiomycota</taxon>
        <taxon>Agaricomycotina</taxon>
        <taxon>Agaricomycetes</taxon>
        <taxon>Agaricomycetidae</taxon>
        <taxon>Agaricales</taxon>
        <taxon>Pluteineae</taxon>
        <taxon>Pluteaceae</taxon>
        <taxon>Pluteus</taxon>
    </lineage>
</organism>
<evidence type="ECO:0000313" key="1">
    <source>
        <dbReference type="EMBL" id="TFK64945.1"/>
    </source>
</evidence>
<evidence type="ECO:0000313" key="2">
    <source>
        <dbReference type="Proteomes" id="UP000308600"/>
    </source>
</evidence>
<sequence length="557" mass="62163">MSSTIGPSHYSKNKIILSDDIVSRTFLHLVDDTSVHLPIQSRDLPWALTQVCSQWRKVAFATSELWFNISIAVGRDSLDYCSPDLGKLVDSWFANGGTKGGVSLHVRLLAWEPTRRMHSEHLLTRVIIPRLDHRIRELDVRGMANDMETIFTLPEDTLCNLEKLSIDCLDPLHLINVPSRSFKAAPRLHAVRISSPGSFWNINSWDSQWDKLQTALPLPWSQIRSLEFPRSVMQLRACLHVLHKCPNLEHFSATIGGVGHPKSPPQPPPTPSRTSITSTFKRHTRLSSSSRSSTSHSRSYLLHSDSNSNPGTHYQPLFSLPKLSSLSLELCNHSITDDQWFLPVHLPALRSLKLSALHLSQNRKTLWPHKPIIDFLSQLPGSSSSPSTSPISPSSSYPFPSSPSSPTSPYSPASPTSFSTLSPPSFSSSSPLQTLVLNYTLTEPQLDDLLSVLPRLTSLQSDCLTIPSWYIKGMMIRAEAIRLEQQQQQHHHQQKPLITDSHSQWQNQGKWDRDLDRTPLGSGRFGGAGYSTSSSQRTCATDHWVVVDDGSSTLVEV</sequence>
<dbReference type="Proteomes" id="UP000308600">
    <property type="component" value="Unassembled WGS sequence"/>
</dbReference>
<dbReference type="EMBL" id="ML208454">
    <property type="protein sequence ID" value="TFK64945.1"/>
    <property type="molecule type" value="Genomic_DNA"/>
</dbReference>
<reference evidence="1 2" key="1">
    <citation type="journal article" date="2019" name="Nat. Ecol. Evol.">
        <title>Megaphylogeny resolves global patterns of mushroom evolution.</title>
        <authorList>
            <person name="Varga T."/>
            <person name="Krizsan K."/>
            <person name="Foldi C."/>
            <person name="Dima B."/>
            <person name="Sanchez-Garcia M."/>
            <person name="Sanchez-Ramirez S."/>
            <person name="Szollosi G.J."/>
            <person name="Szarkandi J.G."/>
            <person name="Papp V."/>
            <person name="Albert L."/>
            <person name="Andreopoulos W."/>
            <person name="Angelini C."/>
            <person name="Antonin V."/>
            <person name="Barry K.W."/>
            <person name="Bougher N.L."/>
            <person name="Buchanan P."/>
            <person name="Buyck B."/>
            <person name="Bense V."/>
            <person name="Catcheside P."/>
            <person name="Chovatia M."/>
            <person name="Cooper J."/>
            <person name="Damon W."/>
            <person name="Desjardin D."/>
            <person name="Finy P."/>
            <person name="Geml J."/>
            <person name="Haridas S."/>
            <person name="Hughes K."/>
            <person name="Justo A."/>
            <person name="Karasinski D."/>
            <person name="Kautmanova I."/>
            <person name="Kiss B."/>
            <person name="Kocsube S."/>
            <person name="Kotiranta H."/>
            <person name="LaButti K.M."/>
            <person name="Lechner B.E."/>
            <person name="Liimatainen K."/>
            <person name="Lipzen A."/>
            <person name="Lukacs Z."/>
            <person name="Mihaltcheva S."/>
            <person name="Morgado L.N."/>
            <person name="Niskanen T."/>
            <person name="Noordeloos M.E."/>
            <person name="Ohm R.A."/>
            <person name="Ortiz-Santana B."/>
            <person name="Ovrebo C."/>
            <person name="Racz N."/>
            <person name="Riley R."/>
            <person name="Savchenko A."/>
            <person name="Shiryaev A."/>
            <person name="Soop K."/>
            <person name="Spirin V."/>
            <person name="Szebenyi C."/>
            <person name="Tomsovsky M."/>
            <person name="Tulloss R.E."/>
            <person name="Uehling J."/>
            <person name="Grigoriev I.V."/>
            <person name="Vagvolgyi C."/>
            <person name="Papp T."/>
            <person name="Martin F.M."/>
            <person name="Miettinen O."/>
            <person name="Hibbett D.S."/>
            <person name="Nagy L.G."/>
        </authorList>
    </citation>
    <scope>NUCLEOTIDE SEQUENCE [LARGE SCALE GENOMIC DNA]</scope>
    <source>
        <strain evidence="1 2">NL-1719</strain>
    </source>
</reference>